<evidence type="ECO:0000313" key="3">
    <source>
        <dbReference type="Proteomes" id="UP000607653"/>
    </source>
</evidence>
<accession>A0A822ZMI8</accession>
<dbReference type="EMBL" id="DUZY01000007">
    <property type="protein sequence ID" value="DAD46117.1"/>
    <property type="molecule type" value="Genomic_DNA"/>
</dbReference>
<keyword evidence="1" id="KW-0812">Transmembrane</keyword>
<protein>
    <recommendedName>
        <fullName evidence="4">Transmembrane protein</fullName>
    </recommendedName>
</protein>
<reference evidence="2 3" key="1">
    <citation type="journal article" date="2020" name="Mol. Biol. Evol.">
        <title>Distinct Expression and Methylation Patterns for Genes with Different Fates following a Single Whole-Genome Duplication in Flowering Plants.</title>
        <authorList>
            <person name="Shi T."/>
            <person name="Rahmani R.S."/>
            <person name="Gugger P.F."/>
            <person name="Wang M."/>
            <person name="Li H."/>
            <person name="Zhang Y."/>
            <person name="Li Z."/>
            <person name="Wang Q."/>
            <person name="Van de Peer Y."/>
            <person name="Marchal K."/>
            <person name="Chen J."/>
        </authorList>
    </citation>
    <scope>NUCLEOTIDE SEQUENCE [LARGE SCALE GENOMIC DNA]</scope>
    <source>
        <tissue evidence="2">Leaf</tissue>
    </source>
</reference>
<evidence type="ECO:0000313" key="2">
    <source>
        <dbReference type="EMBL" id="DAD46117.1"/>
    </source>
</evidence>
<organism evidence="2 3">
    <name type="scientific">Nelumbo nucifera</name>
    <name type="common">Sacred lotus</name>
    <dbReference type="NCBI Taxonomy" id="4432"/>
    <lineage>
        <taxon>Eukaryota</taxon>
        <taxon>Viridiplantae</taxon>
        <taxon>Streptophyta</taxon>
        <taxon>Embryophyta</taxon>
        <taxon>Tracheophyta</taxon>
        <taxon>Spermatophyta</taxon>
        <taxon>Magnoliopsida</taxon>
        <taxon>Proteales</taxon>
        <taxon>Nelumbonaceae</taxon>
        <taxon>Nelumbo</taxon>
    </lineage>
</organism>
<sequence length="245" mass="26997">MDAGLPPPGSFHPTMAYRLLVFLRPSFSQVPLCCSAVFPAHGIRCCLSRIGLFVLPHWLVWPSPFSSCEARQDLSSPTVNRHYCPFFFLALFPSFPSYALFPPHLPFSRIFSFAFRFPFPLLGGCCPFTCSLIPQRSRSEVAKSLLSVFLSPCLPRHTVSCNQPAYVIMVGPTRTLLALLPVVVFLWGVFSFSQVLYRGLCRLGPRAALGPLFELVRGCLSLASVPPAFFGLSFSPVCPVSTGDN</sequence>
<keyword evidence="1" id="KW-1133">Transmembrane helix</keyword>
<comment type="caution">
    <text evidence="2">The sequence shown here is derived from an EMBL/GenBank/DDBJ whole genome shotgun (WGS) entry which is preliminary data.</text>
</comment>
<evidence type="ECO:0008006" key="4">
    <source>
        <dbReference type="Google" id="ProtNLM"/>
    </source>
</evidence>
<name>A0A822ZMI8_NELNU</name>
<feature type="transmembrane region" description="Helical" evidence="1">
    <location>
        <begin position="176"/>
        <end position="197"/>
    </location>
</feature>
<gene>
    <name evidence="2" type="ORF">HUJ06_004347</name>
</gene>
<keyword evidence="3" id="KW-1185">Reference proteome</keyword>
<proteinExistence type="predicted"/>
<keyword evidence="1" id="KW-0472">Membrane</keyword>
<dbReference type="Proteomes" id="UP000607653">
    <property type="component" value="Unassembled WGS sequence"/>
</dbReference>
<dbReference type="AlphaFoldDB" id="A0A822ZMI8"/>
<evidence type="ECO:0000256" key="1">
    <source>
        <dbReference type="SAM" id="Phobius"/>
    </source>
</evidence>